<evidence type="ECO:0000256" key="3">
    <source>
        <dbReference type="ARBA" id="ARBA00022526"/>
    </source>
</evidence>
<keyword evidence="3 7" id="KW-0313">Glucose metabolism</keyword>
<comment type="caution">
    <text evidence="7">Lacks conserved residue(s) required for the propagation of feature annotation.</text>
</comment>
<dbReference type="EMBL" id="NIGF01000006">
    <property type="protein sequence ID" value="PQV64240.1"/>
    <property type="molecule type" value="Genomic_DNA"/>
</dbReference>
<keyword evidence="11" id="KW-1185">Reference proteome</keyword>
<dbReference type="PANTHER" id="PTHR23429:SF0">
    <property type="entry name" value="GLUCOSE-6-PHOSPHATE 1-DEHYDROGENASE"/>
    <property type="match status" value="1"/>
</dbReference>
<feature type="active site" description="Proton acceptor" evidence="7">
    <location>
        <position position="266"/>
    </location>
</feature>
<feature type="binding site" evidence="7">
    <location>
        <position position="356"/>
    </location>
    <ligand>
        <name>substrate</name>
    </ligand>
</feature>
<dbReference type="OrthoDB" id="9802739at2"/>
<dbReference type="InterPro" id="IPR036291">
    <property type="entry name" value="NAD(P)-bd_dom_sf"/>
</dbReference>
<evidence type="ECO:0000256" key="5">
    <source>
        <dbReference type="ARBA" id="ARBA00023002"/>
    </source>
</evidence>
<dbReference type="GO" id="GO:0004345">
    <property type="term" value="F:glucose-6-phosphate dehydrogenase activity"/>
    <property type="evidence" value="ECO:0007669"/>
    <property type="project" value="UniProtKB-UniRule"/>
</dbReference>
<feature type="binding site" evidence="7">
    <location>
        <begin position="30"/>
        <end position="37"/>
    </location>
    <ligand>
        <name>NADP(+)</name>
        <dbReference type="ChEBI" id="CHEBI:58349"/>
    </ligand>
</feature>
<dbReference type="RefSeq" id="WP_105483379.1">
    <property type="nucleotide sequence ID" value="NZ_NIGF01000006.1"/>
</dbReference>
<dbReference type="FunCoup" id="A0A2S8STX0">
    <property type="interactions" value="260"/>
</dbReference>
<protein>
    <recommendedName>
        <fullName evidence="7">Glucose-6-phosphate 1-dehydrogenase</fullName>
        <shortName evidence="7">G6PD</shortName>
        <ecNumber evidence="7">1.1.1.49</ecNumber>
    </recommendedName>
</protein>
<feature type="binding site" evidence="7">
    <location>
        <position position="208"/>
    </location>
    <ligand>
        <name>substrate</name>
    </ligand>
</feature>
<dbReference type="HAMAP" id="MF_00966">
    <property type="entry name" value="G6PD"/>
    <property type="match status" value="1"/>
</dbReference>
<comment type="similarity">
    <text evidence="2 7">Belongs to the glucose-6-phosphate dehydrogenase family.</text>
</comment>
<sequence length="504" mass="57476">MSSTSQSTPATAPPRNNSRCSPSCVLTIFGATGDLTRRKLLPAIYDLAAQNLLPDAFAIVGFGRRPQDEAKFRQSLGEGIKEFARLDFDENKWNWLSERIFYQPGAYGEAEAHEALEARLNEVGEKFGVEKNRLYYLATPPEEFAPIIKNLGAVKKADQKANKSEAWRRVIVEKPFGQDLESARELNALLGRFFSEQEVFRIDHYLGKETVQNILTLRFGNVMWEPLWNNHYIDHVQIVVSEKVDVGQRAGYYETSGALRDMVVNHMFQVMSLVCMEPPVSLAADDIRDEKLKVLRAIKPMNQEGVLKNTLRGQYEGYRQAEGVAPDSKTETYVALKLEVDNWRWSGVPIYLRHGKDLEERVSEVVIRWKDTPSVLFNDGPENLKSNMMVMRIQPHDGFALRMNAKVPGGNDIKDVSMNFDYTETFGAEPPEAYERLLHDALIGDSTLFTRRDESETAWGIVAPILETWKDSPDAPHTYQPHTWGPKEADEFLARDGRRWHRPR</sequence>
<dbReference type="GO" id="GO:0005829">
    <property type="term" value="C:cytosol"/>
    <property type="evidence" value="ECO:0007669"/>
    <property type="project" value="TreeGrafter"/>
</dbReference>
<comment type="catalytic activity">
    <reaction evidence="7">
        <text>D-glucose 6-phosphate + NADP(+) = 6-phospho-D-glucono-1,5-lactone + NADPH + H(+)</text>
        <dbReference type="Rhea" id="RHEA:15841"/>
        <dbReference type="ChEBI" id="CHEBI:15378"/>
        <dbReference type="ChEBI" id="CHEBI:57783"/>
        <dbReference type="ChEBI" id="CHEBI:57955"/>
        <dbReference type="ChEBI" id="CHEBI:58349"/>
        <dbReference type="ChEBI" id="CHEBI:61548"/>
        <dbReference type="EC" id="1.1.1.49"/>
    </reaction>
</comment>
<comment type="pathway">
    <text evidence="1 7">Carbohydrate degradation; pentose phosphate pathway; D-ribulose 5-phosphate from D-glucose 6-phosphate (oxidative stage): step 1/3.</text>
</comment>
<feature type="binding site" evidence="7">
    <location>
        <position position="242"/>
    </location>
    <ligand>
        <name>substrate</name>
    </ligand>
</feature>
<dbReference type="PROSITE" id="PS00069">
    <property type="entry name" value="G6P_DEHYDROGENASE"/>
    <property type="match status" value="1"/>
</dbReference>
<evidence type="ECO:0000259" key="9">
    <source>
        <dbReference type="Pfam" id="PF02781"/>
    </source>
</evidence>
<evidence type="ECO:0000256" key="7">
    <source>
        <dbReference type="HAMAP-Rule" id="MF_00966"/>
    </source>
</evidence>
<proteinExistence type="inferred from homology"/>
<dbReference type="Gene3D" id="3.30.360.10">
    <property type="entry name" value="Dihydrodipicolinate Reductase, domain 2"/>
    <property type="match status" value="1"/>
</dbReference>
<dbReference type="PANTHER" id="PTHR23429">
    <property type="entry name" value="GLUCOSE-6-PHOSPHATE 1-DEHYDROGENASE G6PD"/>
    <property type="match status" value="1"/>
</dbReference>
<comment type="caution">
    <text evidence="10">The sequence shown here is derived from an EMBL/GenBank/DDBJ whole genome shotgun (WGS) entry which is preliminary data.</text>
</comment>
<name>A0A2S8STX0_9BACT</name>
<organism evidence="10 11">
    <name type="scientific">Abditibacterium utsteinense</name>
    <dbReference type="NCBI Taxonomy" id="1960156"/>
    <lineage>
        <taxon>Bacteria</taxon>
        <taxon>Pseudomonadati</taxon>
        <taxon>Abditibacteriota</taxon>
        <taxon>Abditibacteriia</taxon>
        <taxon>Abditibacteriales</taxon>
        <taxon>Abditibacteriaceae</taxon>
        <taxon>Abditibacterium</taxon>
    </lineage>
</organism>
<dbReference type="InParanoid" id="A0A2S8STX0"/>
<dbReference type="NCBIfam" id="TIGR00871">
    <property type="entry name" value="zwf"/>
    <property type="match status" value="1"/>
</dbReference>
<gene>
    <name evidence="7" type="primary">zwf</name>
    <name evidence="10" type="ORF">B1R32_10686</name>
</gene>
<feature type="domain" description="Glucose-6-phosphate dehydrogenase NAD-binding" evidence="8">
    <location>
        <begin position="28"/>
        <end position="213"/>
    </location>
</feature>
<dbReference type="Pfam" id="PF02781">
    <property type="entry name" value="G6PD_C"/>
    <property type="match status" value="1"/>
</dbReference>
<keyword evidence="6 7" id="KW-0119">Carbohydrate metabolism</keyword>
<feature type="binding site" evidence="7">
    <location>
        <position position="64"/>
    </location>
    <ligand>
        <name>NADP(+)</name>
        <dbReference type="ChEBI" id="CHEBI:58349"/>
    </ligand>
</feature>
<dbReference type="GO" id="GO:0050661">
    <property type="term" value="F:NADP binding"/>
    <property type="evidence" value="ECO:0007669"/>
    <property type="project" value="UniProtKB-UniRule"/>
</dbReference>
<reference evidence="10 11" key="1">
    <citation type="journal article" date="2018" name="Syst. Appl. Microbiol.">
        <title>Abditibacterium utsteinense sp. nov., the first cultivated member of candidate phylum FBP, isolated from ice-free Antarctic soil samples.</title>
        <authorList>
            <person name="Tahon G."/>
            <person name="Tytgat B."/>
            <person name="Lebbe L."/>
            <person name="Carlier A."/>
            <person name="Willems A."/>
        </authorList>
    </citation>
    <scope>NUCLEOTIDE SEQUENCE [LARGE SCALE GENOMIC DNA]</scope>
    <source>
        <strain evidence="10 11">LMG 29911</strain>
    </source>
</reference>
<dbReference type="UniPathway" id="UPA00115">
    <property type="reaction ID" value="UER00408"/>
</dbReference>
<evidence type="ECO:0000259" key="8">
    <source>
        <dbReference type="Pfam" id="PF00479"/>
    </source>
</evidence>
<dbReference type="Gene3D" id="3.40.50.720">
    <property type="entry name" value="NAD(P)-binding Rossmann-like Domain"/>
    <property type="match status" value="1"/>
</dbReference>
<dbReference type="Pfam" id="PF00479">
    <property type="entry name" value="G6PD_N"/>
    <property type="match status" value="1"/>
</dbReference>
<evidence type="ECO:0000256" key="4">
    <source>
        <dbReference type="ARBA" id="ARBA00022857"/>
    </source>
</evidence>
<dbReference type="EC" id="1.1.1.49" evidence="7"/>
<accession>A0A2S8STX0</accession>
<dbReference type="PRINTS" id="PR00079">
    <property type="entry name" value="G6PDHDRGNASE"/>
</dbReference>
<dbReference type="InterPro" id="IPR022675">
    <property type="entry name" value="G6P_DH_C"/>
</dbReference>
<dbReference type="GO" id="GO:0009051">
    <property type="term" value="P:pentose-phosphate shunt, oxidative branch"/>
    <property type="evidence" value="ECO:0007669"/>
    <property type="project" value="TreeGrafter"/>
</dbReference>
<evidence type="ECO:0000313" key="11">
    <source>
        <dbReference type="Proteomes" id="UP000237684"/>
    </source>
</evidence>
<evidence type="ECO:0000256" key="1">
    <source>
        <dbReference type="ARBA" id="ARBA00004937"/>
    </source>
</evidence>
<keyword evidence="4 7" id="KW-0521">NADP</keyword>
<evidence type="ECO:0000256" key="6">
    <source>
        <dbReference type="ARBA" id="ARBA00023277"/>
    </source>
</evidence>
<dbReference type="PIRSF" id="PIRSF000110">
    <property type="entry name" value="G6PD"/>
    <property type="match status" value="1"/>
</dbReference>
<feature type="binding site" evidence="7">
    <location>
        <position position="204"/>
    </location>
    <ligand>
        <name>substrate</name>
    </ligand>
</feature>
<dbReference type="InterPro" id="IPR001282">
    <property type="entry name" value="G6P_DH"/>
</dbReference>
<keyword evidence="5 7" id="KW-0560">Oxidoreductase</keyword>
<dbReference type="SUPFAM" id="SSF55347">
    <property type="entry name" value="Glyceraldehyde-3-phosphate dehydrogenase-like, C-terminal domain"/>
    <property type="match status" value="1"/>
</dbReference>
<feature type="domain" description="Glucose-6-phosphate dehydrogenase C-terminal" evidence="9">
    <location>
        <begin position="215"/>
        <end position="501"/>
    </location>
</feature>
<dbReference type="AlphaFoldDB" id="A0A2S8STX0"/>
<dbReference type="GO" id="GO:0006006">
    <property type="term" value="P:glucose metabolic process"/>
    <property type="evidence" value="ECO:0007669"/>
    <property type="project" value="UniProtKB-KW"/>
</dbReference>
<dbReference type="SUPFAM" id="SSF51735">
    <property type="entry name" value="NAD(P)-binding Rossmann-fold domains"/>
    <property type="match status" value="1"/>
</dbReference>
<evidence type="ECO:0000256" key="2">
    <source>
        <dbReference type="ARBA" id="ARBA00009975"/>
    </source>
</evidence>
<feature type="binding site" evidence="7">
    <location>
        <position position="174"/>
    </location>
    <ligand>
        <name>NADP(+)</name>
        <dbReference type="ChEBI" id="CHEBI:58349"/>
    </ligand>
</feature>
<evidence type="ECO:0000313" key="10">
    <source>
        <dbReference type="EMBL" id="PQV64240.1"/>
    </source>
</evidence>
<dbReference type="InterPro" id="IPR019796">
    <property type="entry name" value="G6P_DH_AS"/>
</dbReference>
<dbReference type="InterPro" id="IPR022674">
    <property type="entry name" value="G6P_DH_NAD-bd"/>
</dbReference>
<feature type="binding site" evidence="7">
    <location>
        <position position="261"/>
    </location>
    <ligand>
        <name>substrate</name>
    </ligand>
</feature>
<dbReference type="Proteomes" id="UP000237684">
    <property type="component" value="Unassembled WGS sequence"/>
</dbReference>
<comment type="function">
    <text evidence="7">Catalyzes the oxidation of glucose 6-phosphate to 6-phosphogluconolactone.</text>
</comment>